<reference evidence="1 2" key="1">
    <citation type="submission" date="2019-02" db="EMBL/GenBank/DDBJ databases">
        <authorList>
            <consortium name="Pathogen Informatics"/>
        </authorList>
    </citation>
    <scope>NUCLEOTIDE SEQUENCE [LARGE SCALE GENOMIC DNA]</scope>
    <source>
        <strain evidence="1 2">078GUE027</strain>
    </source>
</reference>
<dbReference type="PANTHER" id="PTHR11328">
    <property type="entry name" value="MAJOR FACILITATOR SUPERFAMILY DOMAIN-CONTAINING PROTEIN"/>
    <property type="match status" value="1"/>
</dbReference>
<dbReference type="RefSeq" id="WP_003421234.1">
    <property type="nucleotide sequence ID" value="NZ_BEHB01000019.1"/>
</dbReference>
<accession>A0AAX3H3P5</accession>
<dbReference type="GO" id="GO:0008643">
    <property type="term" value="P:carbohydrate transport"/>
    <property type="evidence" value="ECO:0007669"/>
    <property type="project" value="InterPro"/>
</dbReference>
<dbReference type="InterPro" id="IPR036259">
    <property type="entry name" value="MFS_trans_sf"/>
</dbReference>
<evidence type="ECO:0000313" key="1">
    <source>
        <dbReference type="EMBL" id="VFD55696.1"/>
    </source>
</evidence>
<protein>
    <submittedName>
        <fullName evidence="1">Xylose transporter, sodium:galactoside symporter family</fullName>
    </submittedName>
</protein>
<dbReference type="GO" id="GO:0005886">
    <property type="term" value="C:plasma membrane"/>
    <property type="evidence" value="ECO:0007669"/>
    <property type="project" value="TreeGrafter"/>
</dbReference>
<dbReference type="GO" id="GO:0006814">
    <property type="term" value="P:sodium ion transport"/>
    <property type="evidence" value="ECO:0007669"/>
    <property type="project" value="InterPro"/>
</dbReference>
<dbReference type="AlphaFoldDB" id="A0AAX3H3P5"/>
<dbReference type="InterPro" id="IPR039672">
    <property type="entry name" value="MFS_2"/>
</dbReference>
<evidence type="ECO:0000313" key="2">
    <source>
        <dbReference type="Proteomes" id="UP000346772"/>
    </source>
</evidence>
<dbReference type="Pfam" id="PF13347">
    <property type="entry name" value="MFS_2"/>
    <property type="match status" value="1"/>
</dbReference>
<dbReference type="EMBL" id="CAADAT010000024">
    <property type="protein sequence ID" value="VFD55696.1"/>
    <property type="molecule type" value="Genomic_DNA"/>
</dbReference>
<dbReference type="GO" id="GO:0015293">
    <property type="term" value="F:symporter activity"/>
    <property type="evidence" value="ECO:0007669"/>
    <property type="project" value="InterPro"/>
</dbReference>
<dbReference type="SUPFAM" id="SSF103473">
    <property type="entry name" value="MFS general substrate transporter"/>
    <property type="match status" value="1"/>
</dbReference>
<organism evidence="1 2">
    <name type="scientific">Clostridioides difficile</name>
    <name type="common">Peptoclostridium difficile</name>
    <dbReference type="NCBI Taxonomy" id="1496"/>
    <lineage>
        <taxon>Bacteria</taxon>
        <taxon>Bacillati</taxon>
        <taxon>Bacillota</taxon>
        <taxon>Clostridia</taxon>
        <taxon>Peptostreptococcales</taxon>
        <taxon>Peptostreptococcaceae</taxon>
        <taxon>Clostridioides</taxon>
    </lineage>
</organism>
<comment type="caution">
    <text evidence="1">The sequence shown here is derived from an EMBL/GenBank/DDBJ whole genome shotgun (WGS) entry which is preliminary data.</text>
</comment>
<dbReference type="InterPro" id="IPR001927">
    <property type="entry name" value="Na/Gal_symport"/>
</dbReference>
<dbReference type="NCBIfam" id="TIGR00792">
    <property type="entry name" value="gph"/>
    <property type="match status" value="1"/>
</dbReference>
<sequence length="457" mass="50169">MNKEVNVKATTIKYEKISFFERVSYGCGDLGCNIIYSAMSAFLLFYYTNYADVSAAAVGSIMLISRILDGFSDLTMGIIVDRTKSKYGKARPWILRMAIPFAISAILLFSVPSSLGVTSKLIYIFITYNLVSTVIYTAINVPYATLNSLITQDQYERGVLSIFRMILATCGTLIINGLTLPLVEHFGNNLSAWTKTFFIFGIASIIVFFITFTGTKERVKAVKQNKNEVIPFKIGIKSLFRNKYWIQITLCLVCIFIVFAINGGSSVYYAKFILGDEKLFAPINMVSNVSQIIAMFMVAPFIKKFGKRNVLIVGSIILISSNVMFIIAGQNYIGVISASAIKGIGSAGIAATMFAIVSDTIEYGEWKTGYRTEGLINSASSFGFKVGNGLGSAILGGVLSIGGYVGTSATQSNSAIVSIKACFIYLPIFITILQIIIMFFYKLDKEYSTILNELNTK</sequence>
<name>A0AAX3H3P5_CLODI</name>
<dbReference type="Proteomes" id="UP000346772">
    <property type="component" value="Unassembled WGS sequence"/>
</dbReference>
<dbReference type="Gene3D" id="1.20.1250.20">
    <property type="entry name" value="MFS general substrate transporter like domains"/>
    <property type="match status" value="2"/>
</dbReference>
<proteinExistence type="predicted"/>
<dbReference type="PANTHER" id="PTHR11328:SF24">
    <property type="entry name" value="MAJOR FACILITATOR SUPERFAMILY (MFS) PROFILE DOMAIN-CONTAINING PROTEIN"/>
    <property type="match status" value="1"/>
</dbReference>
<dbReference type="CDD" id="cd17332">
    <property type="entry name" value="MFS_MelB_like"/>
    <property type="match status" value="1"/>
</dbReference>
<gene>
    <name evidence="1" type="primary">yicJ</name>
    <name evidence="1" type="ORF">SAMEA1710456_03234</name>
</gene>